<reference evidence="2" key="1">
    <citation type="submission" date="2023-06" db="EMBL/GenBank/DDBJ databases">
        <title>Genome-scale phylogeny and comparative genomics of the fungal order Sordariales.</title>
        <authorList>
            <consortium name="Lawrence Berkeley National Laboratory"/>
            <person name="Hensen N."/>
            <person name="Bonometti L."/>
            <person name="Westerberg I."/>
            <person name="Brannstrom I.O."/>
            <person name="Guillou S."/>
            <person name="Cros-Aarteil S."/>
            <person name="Calhoun S."/>
            <person name="Haridas S."/>
            <person name="Kuo A."/>
            <person name="Mondo S."/>
            <person name="Pangilinan J."/>
            <person name="Riley R."/>
            <person name="Labutti K."/>
            <person name="Andreopoulos B."/>
            <person name="Lipzen A."/>
            <person name="Chen C."/>
            <person name="Yanf M."/>
            <person name="Daum C."/>
            <person name="Ng V."/>
            <person name="Clum A."/>
            <person name="Steindorff A."/>
            <person name="Ohm R."/>
            <person name="Martin F."/>
            <person name="Silar P."/>
            <person name="Natvig D."/>
            <person name="Lalanne C."/>
            <person name="Gautier V."/>
            <person name="Ament-Velasquez S.L."/>
            <person name="Kruys A."/>
            <person name="Hutchinson M.I."/>
            <person name="Powell A.J."/>
            <person name="Barry K."/>
            <person name="Miller A.N."/>
            <person name="Grigoriev I.V."/>
            <person name="Debuchy R."/>
            <person name="Gladieux P."/>
            <person name="Thoren M.H."/>
            <person name="Johannesson H."/>
        </authorList>
    </citation>
    <scope>NUCLEOTIDE SEQUENCE</scope>
    <source>
        <strain evidence="2">SMH4607-1</strain>
    </source>
</reference>
<gene>
    <name evidence="2" type="ORF">B0H67DRAFT_679861</name>
</gene>
<name>A0AA40E6E3_9PEZI</name>
<keyword evidence="3" id="KW-1185">Reference proteome</keyword>
<dbReference type="AlphaFoldDB" id="A0AA40E6E3"/>
<evidence type="ECO:0008006" key="4">
    <source>
        <dbReference type="Google" id="ProtNLM"/>
    </source>
</evidence>
<evidence type="ECO:0000256" key="1">
    <source>
        <dbReference type="SAM" id="MobiDB-lite"/>
    </source>
</evidence>
<evidence type="ECO:0000313" key="2">
    <source>
        <dbReference type="EMBL" id="KAK0724158.1"/>
    </source>
</evidence>
<dbReference type="EMBL" id="JAUKUA010000002">
    <property type="protein sequence ID" value="KAK0724158.1"/>
    <property type="molecule type" value="Genomic_DNA"/>
</dbReference>
<proteinExistence type="predicted"/>
<accession>A0AA40E6E3</accession>
<protein>
    <recommendedName>
        <fullName evidence="4">Myb-like domain-containing protein</fullName>
    </recommendedName>
</protein>
<organism evidence="2 3">
    <name type="scientific">Lasiosphaeris hirsuta</name>
    <dbReference type="NCBI Taxonomy" id="260670"/>
    <lineage>
        <taxon>Eukaryota</taxon>
        <taxon>Fungi</taxon>
        <taxon>Dikarya</taxon>
        <taxon>Ascomycota</taxon>
        <taxon>Pezizomycotina</taxon>
        <taxon>Sordariomycetes</taxon>
        <taxon>Sordariomycetidae</taxon>
        <taxon>Sordariales</taxon>
        <taxon>Lasiosphaeriaceae</taxon>
        <taxon>Lasiosphaeris</taxon>
    </lineage>
</organism>
<evidence type="ECO:0000313" key="3">
    <source>
        <dbReference type="Proteomes" id="UP001172102"/>
    </source>
</evidence>
<feature type="region of interest" description="Disordered" evidence="1">
    <location>
        <begin position="67"/>
        <end position="127"/>
    </location>
</feature>
<sequence length="214" mass="23261">MEGRTPFDLSLVDPAFFDPAVIGHAASPYPAAPTAPAAPAALAMPAAPALPASQQAAVPPASLQSVFASPPVPDQTLAAPPAAQQDAFSPPALQQAPAVPPADHWQQFFGPPPTEEQPVTPSPGGSEWNAWQSHRLFFGVCAGKTYAAIGEEIGRTDHACESQMFRLRKLERKGEWEELASYFNDERRVEFCRQRRQQRRGNGNPQSSRRRNRN</sequence>
<comment type="caution">
    <text evidence="2">The sequence shown here is derived from an EMBL/GenBank/DDBJ whole genome shotgun (WGS) entry which is preliminary data.</text>
</comment>
<feature type="region of interest" description="Disordered" evidence="1">
    <location>
        <begin position="194"/>
        <end position="214"/>
    </location>
</feature>
<dbReference type="Proteomes" id="UP001172102">
    <property type="component" value="Unassembled WGS sequence"/>
</dbReference>